<name>A0A139XIU5_TOXGO</name>
<organism evidence="1 2">
    <name type="scientific">Toxoplasma gondii ARI</name>
    <dbReference type="NCBI Taxonomy" id="1074872"/>
    <lineage>
        <taxon>Eukaryota</taxon>
        <taxon>Sar</taxon>
        <taxon>Alveolata</taxon>
        <taxon>Apicomplexa</taxon>
        <taxon>Conoidasida</taxon>
        <taxon>Coccidia</taxon>
        <taxon>Eucoccidiorida</taxon>
        <taxon>Eimeriorina</taxon>
        <taxon>Sarcocystidae</taxon>
        <taxon>Toxoplasma</taxon>
    </lineage>
</organism>
<evidence type="ECO:0000313" key="2">
    <source>
        <dbReference type="Proteomes" id="UP000074247"/>
    </source>
</evidence>
<proteinExistence type="predicted"/>
<dbReference type="AlphaFoldDB" id="A0A139XIU5"/>
<dbReference type="EMBL" id="AGQS02005961">
    <property type="protein sequence ID" value="KYF38694.1"/>
    <property type="molecule type" value="Genomic_DNA"/>
</dbReference>
<dbReference type="VEuPathDB" id="ToxoDB:TGARI_372110"/>
<comment type="caution">
    <text evidence="1">The sequence shown here is derived from an EMBL/GenBank/DDBJ whole genome shotgun (WGS) entry which is preliminary data.</text>
</comment>
<accession>A0A139XIU5</accession>
<reference evidence="1 2" key="1">
    <citation type="journal article" date="2016" name="Nat. Commun.">
        <title>Local admixture of amplified and diversified secreted pathogenesis determinants shapes mosaic Toxoplasma gondii genomes.</title>
        <authorList>
            <person name="Lorenzi H."/>
            <person name="Khan A."/>
            <person name="Behnke M.S."/>
            <person name="Namasivayam S."/>
            <person name="Swapna L.S."/>
            <person name="Hadjithomas M."/>
            <person name="Karamycheva S."/>
            <person name="Pinney D."/>
            <person name="Brunk B.P."/>
            <person name="Ajioka J.W."/>
            <person name="Ajzenberg D."/>
            <person name="Boothroyd J.C."/>
            <person name="Boyle J.P."/>
            <person name="Darde M.L."/>
            <person name="Diaz-Miranda M.A."/>
            <person name="Dubey J.P."/>
            <person name="Fritz H.M."/>
            <person name="Gennari S.M."/>
            <person name="Gregory B.D."/>
            <person name="Kim K."/>
            <person name="Saeij J.P."/>
            <person name="Su C."/>
            <person name="White M.W."/>
            <person name="Zhu X.Q."/>
            <person name="Howe D.K."/>
            <person name="Rosenthal B.M."/>
            <person name="Grigg M.E."/>
            <person name="Parkinson J."/>
            <person name="Liu L."/>
            <person name="Kissinger J.C."/>
            <person name="Roos D.S."/>
            <person name="Sibley L.D."/>
        </authorList>
    </citation>
    <scope>NUCLEOTIDE SEQUENCE [LARGE SCALE GENOMIC DNA]</scope>
    <source>
        <strain evidence="1 2">ARI</strain>
    </source>
</reference>
<evidence type="ECO:0000313" key="1">
    <source>
        <dbReference type="EMBL" id="KYF38694.1"/>
    </source>
</evidence>
<protein>
    <submittedName>
        <fullName evidence="1">Uncharacterized protein</fullName>
    </submittedName>
</protein>
<sequence>MAFLVEFEDGKHPTQCWRLASRKTDLRIASSSCAEPELSTLRSSLCPSTRRPVLCLLVFDDGGRERPRKIFMVEDERKQSYPTPVI</sequence>
<gene>
    <name evidence="1" type="ORF">TGARI_372110</name>
</gene>
<dbReference type="Proteomes" id="UP000074247">
    <property type="component" value="Unassembled WGS sequence"/>
</dbReference>